<keyword evidence="2" id="KW-1185">Reference proteome</keyword>
<accession>A0ABV5JA14</accession>
<dbReference type="Proteomes" id="UP001589654">
    <property type="component" value="Unassembled WGS sequence"/>
</dbReference>
<evidence type="ECO:0000313" key="1">
    <source>
        <dbReference type="EMBL" id="MFB9213010.1"/>
    </source>
</evidence>
<sequence length="346" mass="40080">MKYLCLFFAVICPGLVWSQEDDGLQFSGYLEGYYSYDFNQPDNHEKPSFINHYHRHNEFNINLAYLQSQYQNKNVRANLGLMLGTFGQKIRKEEPLWAQMVYQANMGVKLSEGFWLDVGIMPSHFGGEGQIGMENVSLSPSILAENTPYYFTGAKLTYEKLKQWEFLLWLTNGWGNIQKKDRFQSLGLGAGVSYYPSNQLKISYNNYLGNEAPQTMKLFRFYNNLWIQYSRGQWGGNIRLDYGLEDHPFSTFNEWWGVMAQLKRSLTESFALGLRGEYFRDDSKVVMMDISRLSGYSINLDYYLTKDAMARMEFKTFYSQGPHFERPAGKLSQSNSAITLVLSITI</sequence>
<reference evidence="1 2" key="1">
    <citation type="submission" date="2024-09" db="EMBL/GenBank/DDBJ databases">
        <authorList>
            <person name="Sun Q."/>
            <person name="Mori K."/>
        </authorList>
    </citation>
    <scope>NUCLEOTIDE SEQUENCE [LARGE SCALE GENOMIC DNA]</scope>
    <source>
        <strain evidence="1 2">CECT 7682</strain>
    </source>
</reference>
<evidence type="ECO:0000313" key="2">
    <source>
        <dbReference type="Proteomes" id="UP001589654"/>
    </source>
</evidence>
<dbReference type="RefSeq" id="WP_290248374.1">
    <property type="nucleotide sequence ID" value="NZ_JAUFQT010000001.1"/>
</dbReference>
<proteinExistence type="predicted"/>
<comment type="caution">
    <text evidence="1">The sequence shown here is derived from an EMBL/GenBank/DDBJ whole genome shotgun (WGS) entry which is preliminary data.</text>
</comment>
<gene>
    <name evidence="1" type="ORF">ACFFUR_14435</name>
</gene>
<name>A0ABV5JA14_9BACT</name>
<protein>
    <submittedName>
        <fullName evidence="1">Outer membrane beta-barrel protein</fullName>
    </submittedName>
</protein>
<dbReference type="EMBL" id="JBHMEW010000065">
    <property type="protein sequence ID" value="MFB9213010.1"/>
    <property type="molecule type" value="Genomic_DNA"/>
</dbReference>
<dbReference type="Pfam" id="PF07642">
    <property type="entry name" value="BBP2"/>
    <property type="match status" value="1"/>
</dbReference>
<dbReference type="SUPFAM" id="SSF56935">
    <property type="entry name" value="Porins"/>
    <property type="match status" value="1"/>
</dbReference>
<dbReference type="InterPro" id="IPR011486">
    <property type="entry name" value="BBP2"/>
</dbReference>
<organism evidence="1 2">
    <name type="scientific">Echinicola jeungdonensis</name>
    <dbReference type="NCBI Taxonomy" id="709343"/>
    <lineage>
        <taxon>Bacteria</taxon>
        <taxon>Pseudomonadati</taxon>
        <taxon>Bacteroidota</taxon>
        <taxon>Cytophagia</taxon>
        <taxon>Cytophagales</taxon>
        <taxon>Cyclobacteriaceae</taxon>
        <taxon>Echinicola</taxon>
    </lineage>
</organism>